<evidence type="ECO:0000313" key="1">
    <source>
        <dbReference type="EMBL" id="KAF6169893.1"/>
    </source>
</evidence>
<gene>
    <name evidence="1" type="ORF">GIB67_034285</name>
</gene>
<dbReference type="EMBL" id="JACGCM010000622">
    <property type="protein sequence ID" value="KAF6169893.1"/>
    <property type="molecule type" value="Genomic_DNA"/>
</dbReference>
<evidence type="ECO:0000313" key="2">
    <source>
        <dbReference type="Proteomes" id="UP000541444"/>
    </source>
</evidence>
<name>A0A7J7NS21_9MAGN</name>
<keyword evidence="2" id="KW-1185">Reference proteome</keyword>
<accession>A0A7J7NS21</accession>
<protein>
    <submittedName>
        <fullName evidence="1">Uncharacterized protein</fullName>
    </submittedName>
</protein>
<dbReference type="AlphaFoldDB" id="A0A7J7NS21"/>
<sequence length="97" mass="10875">MGTKNLPMPLKKNMRRDELLNIGGDKSRKVDKNSINGIVKTVPKVVGVGFHGLDSAKCWPQGTKVQESMGNPIRAEFRNLSPLIVWDKPPIFDEFLE</sequence>
<comment type="caution">
    <text evidence="1">The sequence shown here is derived from an EMBL/GenBank/DDBJ whole genome shotgun (WGS) entry which is preliminary data.</text>
</comment>
<proteinExistence type="predicted"/>
<organism evidence="1 2">
    <name type="scientific">Kingdonia uniflora</name>
    <dbReference type="NCBI Taxonomy" id="39325"/>
    <lineage>
        <taxon>Eukaryota</taxon>
        <taxon>Viridiplantae</taxon>
        <taxon>Streptophyta</taxon>
        <taxon>Embryophyta</taxon>
        <taxon>Tracheophyta</taxon>
        <taxon>Spermatophyta</taxon>
        <taxon>Magnoliopsida</taxon>
        <taxon>Ranunculales</taxon>
        <taxon>Circaeasteraceae</taxon>
        <taxon>Kingdonia</taxon>
    </lineage>
</organism>
<dbReference type="Proteomes" id="UP000541444">
    <property type="component" value="Unassembled WGS sequence"/>
</dbReference>
<reference evidence="1 2" key="1">
    <citation type="journal article" date="2020" name="IScience">
        <title>Genome Sequencing of the Endangered Kingdonia uniflora (Circaeasteraceae, Ranunculales) Reveals Potential Mechanisms of Evolutionary Specialization.</title>
        <authorList>
            <person name="Sun Y."/>
            <person name="Deng T."/>
            <person name="Zhang A."/>
            <person name="Moore M.J."/>
            <person name="Landis J.B."/>
            <person name="Lin N."/>
            <person name="Zhang H."/>
            <person name="Zhang X."/>
            <person name="Huang J."/>
            <person name="Zhang X."/>
            <person name="Sun H."/>
            <person name="Wang H."/>
        </authorList>
    </citation>
    <scope>NUCLEOTIDE SEQUENCE [LARGE SCALE GENOMIC DNA]</scope>
    <source>
        <strain evidence="1">TB1705</strain>
        <tissue evidence="1">Leaf</tissue>
    </source>
</reference>